<evidence type="ECO:0000313" key="4">
    <source>
        <dbReference type="EMBL" id="CUX26213.1"/>
    </source>
</evidence>
<dbReference type="InterPro" id="IPR005097">
    <property type="entry name" value="Sacchrp_dh_NADP-bd"/>
</dbReference>
<organism evidence="4 5">
    <name type="scientific">Agrobacterium deltaense Zutra 3/1</name>
    <dbReference type="NCBI Taxonomy" id="1183427"/>
    <lineage>
        <taxon>Bacteria</taxon>
        <taxon>Pseudomonadati</taxon>
        <taxon>Pseudomonadota</taxon>
        <taxon>Alphaproteobacteria</taxon>
        <taxon>Hyphomicrobiales</taxon>
        <taxon>Rhizobiaceae</taxon>
        <taxon>Rhizobium/Agrobacterium group</taxon>
        <taxon>Agrobacterium</taxon>
    </lineage>
</organism>
<dbReference type="Gene3D" id="3.40.50.720">
    <property type="entry name" value="NAD(P)-binding Rossmann-like Domain"/>
    <property type="match status" value="1"/>
</dbReference>
<dbReference type="Proteomes" id="UP000191987">
    <property type="component" value="Unassembled WGS sequence"/>
</dbReference>
<dbReference type="SUPFAM" id="SSF51735">
    <property type="entry name" value="NAD(P)-binding Rossmann-fold domains"/>
    <property type="match status" value="1"/>
</dbReference>
<accession>A0A1S7PTV7</accession>
<dbReference type="Pfam" id="PF13761">
    <property type="entry name" value="DUF4166"/>
    <property type="match status" value="1"/>
</dbReference>
<dbReference type="PANTHER" id="PTHR43796:SF2">
    <property type="entry name" value="CARBOXYNORSPERMIDINE SYNTHASE"/>
    <property type="match status" value="1"/>
</dbReference>
<sequence>MKILILGGYGVFGGRLAELLADMSGLEILVCGRSLARAEAFCAAWRGQAQLRPLMLDRRDIADALRIHKPDLVVDASGPFQTYGSTCYGVITACIDAGIDYLDFADAADFVFGVSQFDERAKAAGVFVLSGVSSFPVLTAAVLREMERTMDIVTVEGGIAPSPYAGIGLNVMRAVVGYAGAPVKLWRHGGPAHGVGLAESRRFTVAVPGRLPLRNIHFSLVDVPDLQVIPPEHPSMTDMWIGAGPVPEFLHRMLNLLAKARARFGLPSFAPLSPLFHAVLNRMRFGEHRGGMFVRARGRAAGMPIEMSWHLLAEGDDGPYIPSMAIEALVRKMMSGERPLPGARAGTDALNLADYDRLFRSRTIYTGFRREEPDVPLFRQLLGPAFDDLPLRLQELHDSKDARQWNGVAEIRRGQGMLARMVSALVGFPQAGKQVPVSVTFTPEKGKERWTRNFGGRRFSSTQSAGMGKDRYLLAERFGIVTVALALVLDGGRLALIPRRWHVLGVPLPGFLLPKGESFEFEESGRFCFDVEISLPFVGLVVAYKGMLEPAAGSAKHRGPDETPCGVSSGEEA</sequence>
<proteinExistence type="predicted"/>
<dbReference type="InterPro" id="IPR025311">
    <property type="entry name" value="DUF4166"/>
</dbReference>
<dbReference type="InterPro" id="IPR036291">
    <property type="entry name" value="NAD(P)-bd_dom_sf"/>
</dbReference>
<dbReference type="RefSeq" id="WP_080817354.1">
    <property type="nucleotide sequence ID" value="NZ_LT009748.1"/>
</dbReference>
<evidence type="ECO:0000259" key="3">
    <source>
        <dbReference type="Pfam" id="PF13761"/>
    </source>
</evidence>
<gene>
    <name evidence="4" type="ORF">AGR7C_Cc180043</name>
</gene>
<evidence type="ECO:0008006" key="6">
    <source>
        <dbReference type="Google" id="ProtNLM"/>
    </source>
</evidence>
<dbReference type="Pfam" id="PF03435">
    <property type="entry name" value="Sacchrp_dh_NADP"/>
    <property type="match status" value="1"/>
</dbReference>
<feature type="domain" description="Saccharopine dehydrogenase NADP binding" evidence="2">
    <location>
        <begin position="3"/>
        <end position="128"/>
    </location>
</feature>
<protein>
    <recommendedName>
        <fullName evidence="6">Saccharopine dehydrogenase</fullName>
    </recommendedName>
</protein>
<reference evidence="4 5" key="1">
    <citation type="submission" date="2016-01" db="EMBL/GenBank/DDBJ databases">
        <authorList>
            <person name="Oliw E.H."/>
        </authorList>
    </citation>
    <scope>NUCLEOTIDE SEQUENCE [LARGE SCALE GENOMIC DNA]</scope>
    <source>
        <strain evidence="4 5">Zutra 3-1</strain>
    </source>
</reference>
<dbReference type="EMBL" id="FBWG01000010">
    <property type="protein sequence ID" value="CUX26213.1"/>
    <property type="molecule type" value="Genomic_DNA"/>
</dbReference>
<dbReference type="PANTHER" id="PTHR43796">
    <property type="entry name" value="CARBOXYNORSPERMIDINE SYNTHASE"/>
    <property type="match status" value="1"/>
</dbReference>
<feature type="domain" description="DUF4166" evidence="3">
    <location>
        <begin position="389"/>
        <end position="548"/>
    </location>
</feature>
<dbReference type="AlphaFoldDB" id="A0A1S7PTV7"/>
<evidence type="ECO:0000313" key="5">
    <source>
        <dbReference type="Proteomes" id="UP000191987"/>
    </source>
</evidence>
<evidence type="ECO:0000259" key="2">
    <source>
        <dbReference type="Pfam" id="PF03435"/>
    </source>
</evidence>
<feature type="region of interest" description="Disordered" evidence="1">
    <location>
        <begin position="552"/>
        <end position="573"/>
    </location>
</feature>
<evidence type="ECO:0000256" key="1">
    <source>
        <dbReference type="SAM" id="MobiDB-lite"/>
    </source>
</evidence>
<name>A0A1S7PTV7_9HYPH</name>